<proteinExistence type="predicted"/>
<keyword evidence="2" id="KW-1185">Reference proteome</keyword>
<reference evidence="1 2" key="1">
    <citation type="submission" date="2020-08" db="EMBL/GenBank/DDBJ databases">
        <title>Genomic Encyclopedia of Type Strains, Phase III (KMG-III): the genomes of soil and plant-associated and newly described type strains.</title>
        <authorList>
            <person name="Whitman W."/>
        </authorList>
    </citation>
    <scope>NUCLEOTIDE SEQUENCE [LARGE SCALE GENOMIC DNA]</scope>
    <source>
        <strain evidence="1 2">CECT 8640</strain>
    </source>
</reference>
<organism evidence="1 2">
    <name type="scientific">Saccharothrix tamanrassetensis</name>
    <dbReference type="NCBI Taxonomy" id="1051531"/>
    <lineage>
        <taxon>Bacteria</taxon>
        <taxon>Bacillati</taxon>
        <taxon>Actinomycetota</taxon>
        <taxon>Actinomycetes</taxon>
        <taxon>Pseudonocardiales</taxon>
        <taxon>Pseudonocardiaceae</taxon>
        <taxon>Saccharothrix</taxon>
    </lineage>
</organism>
<gene>
    <name evidence="1" type="ORF">FHS29_003386</name>
</gene>
<sequence length="527" mass="56066">MAFVEAASVLADRLGPFADVETGWELLATAERIAPAEVERVLMYPTVGVWLSRALRHVVGLAPDGTPFRSEVGGFHTVVAAVAVRGGLPCELSVPVMYGAVTLPSVGLIRLATDFPLGHVRLRNTVDGVSLSVPGEPLEPVRRHRSAARGRSITVAFDDLDVYRAFGPPTRAEPLASADHDEWCKLLDEAWDMLTASQAASAEELAAALVTITPLDAGPDVFAASSSAAFGGIAMSPKRSAVEFGEALVHELQHSKVNGLLDLVDLCHGEAVARHYAPWRDDPRPVQGLLHGAYAFVSVVEFWRAQRDRVPPELAARARFGFALRARQVGEVVDTLRRSTELTGLGREFVAGVSVRLAACDPADVPPDLAAAVALCTADHRAVWRLRHVRPAGRVVAGLAEAWLSGGTADVTGPSEVVAAATVGATRLGALVRLSVLDPDRLRRLADGPDLALLRGDRDAAARGYAARLRRAPQDVQAWSGFGLASGSTSLTRTPETVRAVHHEIAVRTGAAPDPAELAAWFDRLAR</sequence>
<comment type="caution">
    <text evidence="1">The sequence shown here is derived from an EMBL/GenBank/DDBJ whole genome shotgun (WGS) entry which is preliminary data.</text>
</comment>
<dbReference type="AlphaFoldDB" id="A0A841CII6"/>
<name>A0A841CII6_9PSEU</name>
<dbReference type="Proteomes" id="UP000547510">
    <property type="component" value="Unassembled WGS sequence"/>
</dbReference>
<dbReference type="RefSeq" id="WP_246440422.1">
    <property type="nucleotide sequence ID" value="NZ_JACHJN010000005.1"/>
</dbReference>
<evidence type="ECO:0000313" key="2">
    <source>
        <dbReference type="Proteomes" id="UP000547510"/>
    </source>
</evidence>
<protein>
    <submittedName>
        <fullName evidence="1">HEXXH motif-containing protein</fullName>
    </submittedName>
</protein>
<accession>A0A841CII6</accession>
<evidence type="ECO:0000313" key="1">
    <source>
        <dbReference type="EMBL" id="MBB5956793.1"/>
    </source>
</evidence>
<dbReference type="EMBL" id="JACHJN010000005">
    <property type="protein sequence ID" value="MBB5956793.1"/>
    <property type="molecule type" value="Genomic_DNA"/>
</dbReference>
<dbReference type="NCBIfam" id="TIGR04267">
    <property type="entry name" value="mod_HExxH"/>
    <property type="match status" value="1"/>
</dbReference>
<dbReference type="InterPro" id="IPR026337">
    <property type="entry name" value="AKG_HExxH"/>
</dbReference>